<dbReference type="GO" id="GO:0032259">
    <property type="term" value="P:methylation"/>
    <property type="evidence" value="ECO:0007669"/>
    <property type="project" value="UniProtKB-KW"/>
</dbReference>
<dbReference type="KEGG" id="mng:MNEG_7455"/>
<keyword evidence="3" id="KW-0489">Methyltransferase</keyword>
<dbReference type="PANTHER" id="PTHR44307">
    <property type="entry name" value="PHOSPHOETHANOLAMINE METHYLTRANSFERASE"/>
    <property type="match status" value="1"/>
</dbReference>
<comment type="pathway">
    <text evidence="1">Phospholipid metabolism; phosphatidylcholine biosynthesis.</text>
</comment>
<evidence type="ECO:0000256" key="6">
    <source>
        <dbReference type="ARBA" id="ARBA00047619"/>
    </source>
</evidence>
<keyword evidence="9" id="KW-1185">Reference proteome</keyword>
<dbReference type="STRING" id="145388.A0A0D2KZ70"/>
<dbReference type="AlphaFoldDB" id="A0A0D2KZ70"/>
<sequence length="127" mass="14293">MFQRIMSWLKPGGKLLITDYARSDSEPTPAFAAYIAQRGYDLRPIKAYGRLLEEAGFVDVVAEDRTEQFIDCLDSELSRVEADKAAFVERFGEPGYSAVVDGWNDKLARARAGEQRWGLFVATKPLQ</sequence>
<evidence type="ECO:0000256" key="7">
    <source>
        <dbReference type="ARBA" id="ARBA00047841"/>
    </source>
</evidence>
<evidence type="ECO:0000313" key="9">
    <source>
        <dbReference type="Proteomes" id="UP000054498"/>
    </source>
</evidence>
<accession>A0A0D2KZ70</accession>
<dbReference type="InterPro" id="IPR029063">
    <property type="entry name" value="SAM-dependent_MTases_sf"/>
</dbReference>
<name>A0A0D2KZ70_9CHLO</name>
<dbReference type="Gene3D" id="3.40.50.150">
    <property type="entry name" value="Vaccinia Virus protein VP39"/>
    <property type="match status" value="1"/>
</dbReference>
<dbReference type="GeneID" id="25740331"/>
<comment type="pathway">
    <text evidence="2">Lipid metabolism.</text>
</comment>
<evidence type="ECO:0000313" key="8">
    <source>
        <dbReference type="EMBL" id="KIZ00504.1"/>
    </source>
</evidence>
<dbReference type="RefSeq" id="XP_013899523.1">
    <property type="nucleotide sequence ID" value="XM_014044069.1"/>
</dbReference>
<dbReference type="EC" id="2.1.1.103" evidence="5"/>
<keyword evidence="4" id="KW-0808">Transferase</keyword>
<dbReference type="SUPFAM" id="SSF53335">
    <property type="entry name" value="S-adenosyl-L-methionine-dependent methyltransferases"/>
    <property type="match status" value="1"/>
</dbReference>
<organism evidence="8 9">
    <name type="scientific">Monoraphidium neglectum</name>
    <dbReference type="NCBI Taxonomy" id="145388"/>
    <lineage>
        <taxon>Eukaryota</taxon>
        <taxon>Viridiplantae</taxon>
        <taxon>Chlorophyta</taxon>
        <taxon>core chlorophytes</taxon>
        <taxon>Chlorophyceae</taxon>
        <taxon>CS clade</taxon>
        <taxon>Sphaeropleales</taxon>
        <taxon>Selenastraceae</taxon>
        <taxon>Monoraphidium</taxon>
    </lineage>
</organism>
<proteinExistence type="predicted"/>
<dbReference type="EMBL" id="KK101538">
    <property type="protein sequence ID" value="KIZ00504.1"/>
    <property type="molecule type" value="Genomic_DNA"/>
</dbReference>
<comment type="catalytic activity">
    <reaction evidence="6">
        <text>N,N-dimethylethanolamine phosphate + S-adenosyl-L-methionine = phosphocholine + S-adenosyl-L-homocysteine + H(+)</text>
        <dbReference type="Rhea" id="RHEA:25325"/>
        <dbReference type="ChEBI" id="CHEBI:15378"/>
        <dbReference type="ChEBI" id="CHEBI:57856"/>
        <dbReference type="ChEBI" id="CHEBI:58641"/>
        <dbReference type="ChEBI" id="CHEBI:59789"/>
        <dbReference type="ChEBI" id="CHEBI:295975"/>
        <dbReference type="EC" id="2.1.1.103"/>
    </reaction>
    <physiologicalReaction direction="left-to-right" evidence="6">
        <dbReference type="Rhea" id="RHEA:25326"/>
    </physiologicalReaction>
</comment>
<evidence type="ECO:0000256" key="1">
    <source>
        <dbReference type="ARBA" id="ARBA00004969"/>
    </source>
</evidence>
<evidence type="ECO:0000256" key="5">
    <source>
        <dbReference type="ARBA" id="ARBA00035674"/>
    </source>
</evidence>
<dbReference type="Proteomes" id="UP000054498">
    <property type="component" value="Unassembled WGS sequence"/>
</dbReference>
<evidence type="ECO:0000256" key="4">
    <source>
        <dbReference type="ARBA" id="ARBA00022679"/>
    </source>
</evidence>
<dbReference type="PANTHER" id="PTHR44307:SF2">
    <property type="entry name" value="PHOSPHOETHANOLAMINE METHYLTRANSFERASE ISOFORM X1"/>
    <property type="match status" value="1"/>
</dbReference>
<dbReference type="GO" id="GO:0000234">
    <property type="term" value="F:phosphoethanolamine N-methyltransferase activity"/>
    <property type="evidence" value="ECO:0007669"/>
    <property type="project" value="UniProtKB-EC"/>
</dbReference>
<dbReference type="OrthoDB" id="8300214at2759"/>
<gene>
    <name evidence="8" type="ORF">MNEG_7455</name>
</gene>
<reference evidence="8 9" key="1">
    <citation type="journal article" date="2013" name="BMC Genomics">
        <title>Reconstruction of the lipid metabolism for the microalga Monoraphidium neglectum from its genome sequence reveals characteristics suitable for biofuel production.</title>
        <authorList>
            <person name="Bogen C."/>
            <person name="Al-Dilaimi A."/>
            <person name="Albersmeier A."/>
            <person name="Wichmann J."/>
            <person name="Grundmann M."/>
            <person name="Rupp O."/>
            <person name="Lauersen K.J."/>
            <person name="Blifernez-Klassen O."/>
            <person name="Kalinowski J."/>
            <person name="Goesmann A."/>
            <person name="Mussgnug J.H."/>
            <person name="Kruse O."/>
        </authorList>
    </citation>
    <scope>NUCLEOTIDE SEQUENCE [LARGE SCALE GENOMIC DNA]</scope>
    <source>
        <strain evidence="8 9">SAG 48.87</strain>
    </source>
</reference>
<evidence type="ECO:0000256" key="3">
    <source>
        <dbReference type="ARBA" id="ARBA00022603"/>
    </source>
</evidence>
<protein>
    <recommendedName>
        <fullName evidence="5">phosphoethanolamine N-methyltransferase</fullName>
        <ecNumber evidence="5">2.1.1.103</ecNumber>
    </recommendedName>
</protein>
<evidence type="ECO:0000256" key="2">
    <source>
        <dbReference type="ARBA" id="ARBA00005189"/>
    </source>
</evidence>
<comment type="catalytic activity">
    <reaction evidence="7">
        <text>N-methylethanolamine phosphate + S-adenosyl-L-methionine = N,N-dimethylethanolamine phosphate + S-adenosyl-L-homocysteine + H(+)</text>
        <dbReference type="Rhea" id="RHEA:25321"/>
        <dbReference type="ChEBI" id="CHEBI:15378"/>
        <dbReference type="ChEBI" id="CHEBI:57781"/>
        <dbReference type="ChEBI" id="CHEBI:57856"/>
        <dbReference type="ChEBI" id="CHEBI:58641"/>
        <dbReference type="ChEBI" id="CHEBI:59789"/>
        <dbReference type="EC" id="2.1.1.103"/>
    </reaction>
    <physiologicalReaction direction="left-to-right" evidence="7">
        <dbReference type="Rhea" id="RHEA:25322"/>
    </physiologicalReaction>
</comment>